<evidence type="ECO:0000313" key="5">
    <source>
        <dbReference type="EMBL" id="RIA87676.1"/>
    </source>
</evidence>
<gene>
    <name evidence="5" type="ORF">C1645_739944</name>
</gene>
<dbReference type="PANTHER" id="PTHR11527">
    <property type="entry name" value="HEAT-SHOCK PROTEIN 20 FAMILY MEMBER"/>
    <property type="match status" value="1"/>
</dbReference>
<dbReference type="EMBL" id="QKYT01000298">
    <property type="protein sequence ID" value="RIA87676.1"/>
    <property type="molecule type" value="Genomic_DNA"/>
</dbReference>
<dbReference type="Proteomes" id="UP000265703">
    <property type="component" value="Unassembled WGS sequence"/>
</dbReference>
<dbReference type="InterPro" id="IPR008978">
    <property type="entry name" value="HSP20-like_chaperone"/>
</dbReference>
<comment type="similarity">
    <text evidence="2 3">Belongs to the small heat shock protein (HSP20) family.</text>
</comment>
<dbReference type="InterPro" id="IPR031107">
    <property type="entry name" value="Small_HSP"/>
</dbReference>
<dbReference type="PROSITE" id="PS01031">
    <property type="entry name" value="SHSP"/>
    <property type="match status" value="1"/>
</dbReference>
<evidence type="ECO:0000256" key="2">
    <source>
        <dbReference type="PROSITE-ProRule" id="PRU00285"/>
    </source>
</evidence>
<dbReference type="AlphaFoldDB" id="A0A397SSV3"/>
<evidence type="ECO:0000256" key="1">
    <source>
        <dbReference type="ARBA" id="ARBA00023016"/>
    </source>
</evidence>
<dbReference type="CDD" id="cd06464">
    <property type="entry name" value="ACD_sHsps-like"/>
    <property type="match status" value="1"/>
</dbReference>
<accession>A0A397SSV3</accession>
<sequence length="151" mass="17149">MSIFDFFDTLPQVHPPLLLGRMFSTATYSSLPLNISSSSTHYTVRTDLPGIPQNKISVDIDEDGILTIQAERNPKDEKEKTKDGVENEIIKETWVTQGKLQRCIKFPKDQIDVDGVKAELNNGELIVKVPKKKTQEEKEKKRNIKIIKGKL</sequence>
<dbReference type="STRING" id="658196.A0A397SSV3"/>
<feature type="domain" description="SHSP" evidence="4">
    <location>
        <begin position="24"/>
        <end position="147"/>
    </location>
</feature>
<dbReference type="OrthoDB" id="1431247at2759"/>
<name>A0A397SSV3_9GLOM</name>
<reference evidence="5 6" key="1">
    <citation type="submission" date="2018-06" db="EMBL/GenBank/DDBJ databases">
        <title>Comparative genomics reveals the genomic features of Rhizophagus irregularis, R. cerebriforme, R. diaphanum and Gigaspora rosea, and their symbiotic lifestyle signature.</title>
        <authorList>
            <person name="Morin E."/>
            <person name="San Clemente H."/>
            <person name="Chen E.C.H."/>
            <person name="De La Providencia I."/>
            <person name="Hainaut M."/>
            <person name="Kuo A."/>
            <person name="Kohler A."/>
            <person name="Murat C."/>
            <person name="Tang N."/>
            <person name="Roy S."/>
            <person name="Loubradou J."/>
            <person name="Henrissat B."/>
            <person name="Grigoriev I.V."/>
            <person name="Corradi N."/>
            <person name="Roux C."/>
            <person name="Martin F.M."/>
        </authorList>
    </citation>
    <scope>NUCLEOTIDE SEQUENCE [LARGE SCALE GENOMIC DNA]</scope>
    <source>
        <strain evidence="5 6">DAOM 227022</strain>
    </source>
</reference>
<keyword evidence="6" id="KW-1185">Reference proteome</keyword>
<protein>
    <submittedName>
        <fullName evidence="5">HSP20-like chaperone</fullName>
    </submittedName>
</protein>
<evidence type="ECO:0000259" key="4">
    <source>
        <dbReference type="PROSITE" id="PS01031"/>
    </source>
</evidence>
<dbReference type="InterPro" id="IPR002068">
    <property type="entry name" value="A-crystallin/Hsp20_dom"/>
</dbReference>
<keyword evidence="1" id="KW-0346">Stress response</keyword>
<dbReference type="SUPFAM" id="SSF49764">
    <property type="entry name" value="HSP20-like chaperones"/>
    <property type="match status" value="1"/>
</dbReference>
<dbReference type="Pfam" id="PF00011">
    <property type="entry name" value="HSP20"/>
    <property type="match status" value="1"/>
</dbReference>
<proteinExistence type="inferred from homology"/>
<dbReference type="Gene3D" id="2.60.40.790">
    <property type="match status" value="1"/>
</dbReference>
<organism evidence="5 6">
    <name type="scientific">Glomus cerebriforme</name>
    <dbReference type="NCBI Taxonomy" id="658196"/>
    <lineage>
        <taxon>Eukaryota</taxon>
        <taxon>Fungi</taxon>
        <taxon>Fungi incertae sedis</taxon>
        <taxon>Mucoromycota</taxon>
        <taxon>Glomeromycotina</taxon>
        <taxon>Glomeromycetes</taxon>
        <taxon>Glomerales</taxon>
        <taxon>Glomeraceae</taxon>
        <taxon>Glomus</taxon>
    </lineage>
</organism>
<evidence type="ECO:0000256" key="3">
    <source>
        <dbReference type="RuleBase" id="RU003616"/>
    </source>
</evidence>
<evidence type="ECO:0000313" key="6">
    <source>
        <dbReference type="Proteomes" id="UP000265703"/>
    </source>
</evidence>
<comment type="caution">
    <text evidence="5">The sequence shown here is derived from an EMBL/GenBank/DDBJ whole genome shotgun (WGS) entry which is preliminary data.</text>
</comment>